<dbReference type="AlphaFoldDB" id="A0A086AQQ1"/>
<comment type="caution">
    <text evidence="2">The sequence shown here is derived from an EMBL/GenBank/DDBJ whole genome shotgun (WGS) entry which is preliminary data.</text>
</comment>
<sequence length="168" mass="17594">MKNIFLISILLIGSGINAQVAIGKKSVTNNNTILEFGNSSNRGIVLPKVENATTMNASEGTMVWDTATGSFRYYGGTTPAWNPPALGGTTGGALAGSDANGKKMIIGSDTSDADGVLILEAKQGDKALVLPLISQPSERFTSPPTGLMVYDTATNQVAVFNGTKWTYF</sequence>
<accession>A0A086AQQ1</accession>
<dbReference type="EMBL" id="JPRJ01000040">
    <property type="protein sequence ID" value="KFF19015.1"/>
    <property type="molecule type" value="Genomic_DNA"/>
</dbReference>
<dbReference type="OrthoDB" id="1273968at2"/>
<dbReference type="Proteomes" id="UP000028709">
    <property type="component" value="Unassembled WGS sequence"/>
</dbReference>
<feature type="chain" id="PRO_5001803103" evidence="1">
    <location>
        <begin position="19"/>
        <end position="168"/>
    </location>
</feature>
<gene>
    <name evidence="2" type="ORF">IQ37_16410</name>
</gene>
<evidence type="ECO:0000256" key="1">
    <source>
        <dbReference type="SAM" id="SignalP"/>
    </source>
</evidence>
<keyword evidence="1" id="KW-0732">Signal</keyword>
<proteinExistence type="predicted"/>
<feature type="signal peptide" evidence="1">
    <location>
        <begin position="1"/>
        <end position="18"/>
    </location>
</feature>
<organism evidence="2 3">
    <name type="scientific">Chryseobacterium piperi</name>
    <dbReference type="NCBI Taxonomy" id="558152"/>
    <lineage>
        <taxon>Bacteria</taxon>
        <taxon>Pseudomonadati</taxon>
        <taxon>Bacteroidota</taxon>
        <taxon>Flavobacteriia</taxon>
        <taxon>Flavobacteriales</taxon>
        <taxon>Weeksellaceae</taxon>
        <taxon>Chryseobacterium group</taxon>
        <taxon>Chryseobacterium</taxon>
    </lineage>
</organism>
<keyword evidence="3" id="KW-1185">Reference proteome</keyword>
<dbReference type="KEGG" id="cpip:CJF12_01930"/>
<dbReference type="RefSeq" id="WP_034686871.1">
    <property type="nucleotide sequence ID" value="NZ_CP023049.2"/>
</dbReference>
<evidence type="ECO:0000313" key="2">
    <source>
        <dbReference type="EMBL" id="KFF19015.1"/>
    </source>
</evidence>
<dbReference type="eggNOG" id="ENOG50341NQ">
    <property type="taxonomic scope" value="Bacteria"/>
</dbReference>
<name>A0A086AQQ1_9FLAO</name>
<evidence type="ECO:0000313" key="3">
    <source>
        <dbReference type="Proteomes" id="UP000028709"/>
    </source>
</evidence>
<reference evidence="2 3" key="1">
    <citation type="submission" date="2014-07" db="EMBL/GenBank/DDBJ databases">
        <title>Genome of Chryseobacterium piperi CTM.</title>
        <authorList>
            <person name="Pipes S.E."/>
            <person name="Stropko S.J."/>
            <person name="Newman J.D."/>
        </authorList>
    </citation>
    <scope>NUCLEOTIDE SEQUENCE [LARGE SCALE GENOMIC DNA]</scope>
    <source>
        <strain evidence="2 3">CTM</strain>
    </source>
</reference>
<protein>
    <submittedName>
        <fullName evidence="2">Uncharacterized protein</fullName>
    </submittedName>
</protein>
<dbReference type="STRING" id="558152.IQ37_16410"/>